<dbReference type="RefSeq" id="WP_281748325.1">
    <property type="nucleotide sequence ID" value="NZ_AP026933.1"/>
</dbReference>
<name>A0ABM8BXJ7_9MOLU</name>
<dbReference type="EMBL" id="AP026933">
    <property type="protein sequence ID" value="BDT04593.1"/>
    <property type="molecule type" value="Genomic_DNA"/>
</dbReference>
<reference evidence="1 2" key="1">
    <citation type="journal article" date="2022" name="Front. Microbiol.">
        <title>Male-killing mechanisms vary between Spiroplasma species.</title>
        <authorList>
            <person name="Arai H."/>
            <person name="Inoue M."/>
            <person name="Kageyama D."/>
        </authorList>
    </citation>
    <scope>NUCLEOTIDE SEQUENCE [LARGE SCALE GENOMIC DNA]</scope>
    <source>
        <strain evidence="2">sHm</strain>
    </source>
</reference>
<proteinExistence type="predicted"/>
<evidence type="ECO:0000313" key="2">
    <source>
        <dbReference type="Proteomes" id="UP001163387"/>
    </source>
</evidence>
<protein>
    <submittedName>
        <fullName evidence="1">Uncharacterized protein</fullName>
    </submittedName>
</protein>
<dbReference type="Proteomes" id="UP001163387">
    <property type="component" value="Chromosome"/>
</dbReference>
<keyword evidence="2" id="KW-1185">Reference proteome</keyword>
<gene>
    <name evidence="1" type="ORF">SHM_22390</name>
</gene>
<accession>A0ABM8BXJ7</accession>
<sequence>MASKVIQSESEYQELENQQLIINIFEKFEFNLNFINMSYEDLLILNIKLLNNEFNYVYQEIIKNNEINEKLSFIFIECINQGFSQEKAQYSIQEQITKHIVESFLIKEQEQKMVNEINQFDFINAPSTSTGIYHLPSFKIQLNL</sequence>
<organism evidence="1 2">
    <name type="scientific">Spiroplasma ixodetis</name>
    <dbReference type="NCBI Taxonomy" id="2141"/>
    <lineage>
        <taxon>Bacteria</taxon>
        <taxon>Bacillati</taxon>
        <taxon>Mycoplasmatota</taxon>
        <taxon>Mollicutes</taxon>
        <taxon>Entomoplasmatales</taxon>
        <taxon>Spiroplasmataceae</taxon>
        <taxon>Spiroplasma</taxon>
    </lineage>
</organism>
<evidence type="ECO:0000313" key="1">
    <source>
        <dbReference type="EMBL" id="BDT04593.1"/>
    </source>
</evidence>